<dbReference type="AlphaFoldDB" id="A0A5B8LXC9"/>
<dbReference type="PANTHER" id="PTHR48207:SF4">
    <property type="entry name" value="BLL6097 PROTEIN"/>
    <property type="match status" value="1"/>
</dbReference>
<dbReference type="Gene3D" id="3.30.1540.10">
    <property type="entry name" value="formyl-coa transferase, domain 3"/>
    <property type="match status" value="1"/>
</dbReference>
<dbReference type="KEGG" id="dea:FPZ08_21700"/>
<dbReference type="Gene3D" id="3.40.50.10540">
    <property type="entry name" value="Crotonobetainyl-coa:carnitine coa-transferase, domain 1"/>
    <property type="match status" value="1"/>
</dbReference>
<gene>
    <name evidence="2" type="ORF">FPZ08_21700</name>
</gene>
<protein>
    <submittedName>
        <fullName evidence="2">CoA transferase</fullName>
    </submittedName>
</protein>
<sequence length="398" mass="43209">MTIPSPLPPGALDGVTIIDLTTAVLGPLATQHLGDMGADVIKVESPGGDLNRQIGIGPREAMGAFYVTMNRNKRSLVLNLRDPGAKEALFRLIEQADVVVHNMRSASTERLGIDYAAVAARNPRIIYASAQGYRWDGPYSNRPAYDDIIQGESGLADLGAGGNGAPRFVPTVLADKLAGLSLASAIGFALYAREKTGLGQEIQVPMLETLLSFLMVEHMWKAAFDGDKTQLGYQRLTTPNRRPLPTSDGFVCIMANSNGHWRALFDVLGCPEAMDDPRFATLSARSRNFHDLYGFIGERTGAFSSDYLIENLQSRDVPCGRVKRLADMFEDPYLTETNFFQHIEHPTLGKILTTAIPTYLSETPGSIRTPPPELGEHTADILGKLGYSADQIAKMAAA</sequence>
<keyword evidence="1 2" id="KW-0808">Transferase</keyword>
<dbReference type="PANTHER" id="PTHR48207">
    <property type="entry name" value="SUCCINATE--HYDROXYMETHYLGLUTARATE COA-TRANSFERASE"/>
    <property type="match status" value="1"/>
</dbReference>
<dbReference type="InterPro" id="IPR044855">
    <property type="entry name" value="CoA-Trfase_III_dom3_sf"/>
</dbReference>
<accession>A0A5B8LXC9</accession>
<dbReference type="InterPro" id="IPR050483">
    <property type="entry name" value="CoA-transferase_III_domain"/>
</dbReference>
<dbReference type="SUPFAM" id="SSF89796">
    <property type="entry name" value="CoA-transferase family III (CaiB/BaiF)"/>
    <property type="match status" value="1"/>
</dbReference>
<dbReference type="Proteomes" id="UP000315364">
    <property type="component" value="Chromosome"/>
</dbReference>
<name>A0A5B8LXC9_9HYPH</name>
<dbReference type="EMBL" id="CP042304">
    <property type="protein sequence ID" value="QDZ13118.1"/>
    <property type="molecule type" value="Genomic_DNA"/>
</dbReference>
<proteinExistence type="predicted"/>
<keyword evidence="3" id="KW-1185">Reference proteome</keyword>
<dbReference type="Pfam" id="PF02515">
    <property type="entry name" value="CoA_transf_3"/>
    <property type="match status" value="1"/>
</dbReference>
<dbReference type="OrthoDB" id="5720311at2"/>
<organism evidence="2 3">
    <name type="scientific">Devosia ginsengisoli</name>
    <dbReference type="NCBI Taxonomy" id="400770"/>
    <lineage>
        <taxon>Bacteria</taxon>
        <taxon>Pseudomonadati</taxon>
        <taxon>Pseudomonadota</taxon>
        <taxon>Alphaproteobacteria</taxon>
        <taxon>Hyphomicrobiales</taxon>
        <taxon>Devosiaceae</taxon>
        <taxon>Devosia</taxon>
    </lineage>
</organism>
<dbReference type="InterPro" id="IPR023606">
    <property type="entry name" value="CoA-Trfase_III_dom_1_sf"/>
</dbReference>
<evidence type="ECO:0000256" key="1">
    <source>
        <dbReference type="ARBA" id="ARBA00022679"/>
    </source>
</evidence>
<evidence type="ECO:0000313" key="2">
    <source>
        <dbReference type="EMBL" id="QDZ13118.1"/>
    </source>
</evidence>
<evidence type="ECO:0000313" key="3">
    <source>
        <dbReference type="Proteomes" id="UP000315364"/>
    </source>
</evidence>
<dbReference type="GO" id="GO:0008410">
    <property type="term" value="F:CoA-transferase activity"/>
    <property type="evidence" value="ECO:0007669"/>
    <property type="project" value="TreeGrafter"/>
</dbReference>
<reference evidence="2 3" key="1">
    <citation type="submission" date="2019-07" db="EMBL/GenBank/DDBJ databases">
        <title>Full genome sequence of Devosia sp. Gsoil 520.</title>
        <authorList>
            <person name="Im W.-T."/>
        </authorList>
    </citation>
    <scope>NUCLEOTIDE SEQUENCE [LARGE SCALE GENOMIC DNA]</scope>
    <source>
        <strain evidence="2 3">Gsoil 520</strain>
    </source>
</reference>
<dbReference type="RefSeq" id="WP_146292802.1">
    <property type="nucleotide sequence ID" value="NZ_CP042304.1"/>
</dbReference>
<dbReference type="InterPro" id="IPR003673">
    <property type="entry name" value="CoA-Trfase_fam_III"/>
</dbReference>